<dbReference type="AlphaFoldDB" id="A0AB33JM22"/>
<protein>
    <recommendedName>
        <fullName evidence="2">BP74 N-terminal domain-containing protein</fullName>
    </recommendedName>
</protein>
<dbReference type="PANTHER" id="PTHR35883">
    <property type="entry name" value="CYCLIC AMP-INDUCIBLE PROTEIN BP74-RELATED"/>
    <property type="match status" value="1"/>
</dbReference>
<sequence>MRRTITKFGSVAAVSMFALALAQPAEAVQQPTTATTSSSAYFEFTDGTDTFVFKLTDSAKIQQARNILSGVETENVGVMGKVVKTPAFYNSPWKYQIAPNSVSFFGMAMEVCDASIAYVDEHLNEVGGALLPASTWCPWQSKLTREITAP</sequence>
<dbReference type="EMBL" id="AP035881">
    <property type="protein sequence ID" value="BFP44329.1"/>
    <property type="molecule type" value="Genomic_DNA"/>
</dbReference>
<feature type="signal peptide" evidence="1">
    <location>
        <begin position="1"/>
        <end position="27"/>
    </location>
</feature>
<dbReference type="Pfam" id="PF23621">
    <property type="entry name" value="BP74_N"/>
    <property type="match status" value="1"/>
</dbReference>
<reference evidence="3" key="1">
    <citation type="submission" date="2024-07" db="EMBL/GenBank/DDBJ databases">
        <title>Complete genome sequences of cellulolytic bacteria, Kitasatospora sp. CMC57 and Streptomyces sp. CMC78, isolated from Japanese agricultural soil.</title>
        <authorList>
            <person name="Hashimoto T."/>
            <person name="Ito M."/>
            <person name="Iwamoto M."/>
            <person name="Fukahori D."/>
            <person name="Shoda T."/>
            <person name="Sakoda M."/>
            <person name="Morohoshi T."/>
            <person name="Mitsuboshi M."/>
            <person name="Nishizawa T."/>
        </authorList>
    </citation>
    <scope>NUCLEOTIDE SEQUENCE</scope>
    <source>
        <strain evidence="3">CMC57</strain>
    </source>
</reference>
<feature type="domain" description="BP74 N-terminal" evidence="2">
    <location>
        <begin position="39"/>
        <end position="149"/>
    </location>
</feature>
<dbReference type="InterPro" id="IPR056422">
    <property type="entry name" value="BP74_N"/>
</dbReference>
<dbReference type="RefSeq" id="WP_407986931.1">
    <property type="nucleotide sequence ID" value="NZ_AP035881.2"/>
</dbReference>
<evidence type="ECO:0000256" key="1">
    <source>
        <dbReference type="SAM" id="SignalP"/>
    </source>
</evidence>
<dbReference type="InterPro" id="IPR053344">
    <property type="entry name" value="cAMP-inducible_BP74-like"/>
</dbReference>
<feature type="chain" id="PRO_5044343941" description="BP74 N-terminal domain-containing protein" evidence="1">
    <location>
        <begin position="28"/>
        <end position="150"/>
    </location>
</feature>
<dbReference type="PANTHER" id="PTHR35883:SF1">
    <property type="entry name" value="CALMODULIN-BINDING PROTEIN CAM-BP15-RELATED"/>
    <property type="match status" value="1"/>
</dbReference>
<gene>
    <name evidence="3" type="ORF">KCMC57_06970</name>
</gene>
<evidence type="ECO:0000259" key="2">
    <source>
        <dbReference type="Pfam" id="PF23621"/>
    </source>
</evidence>
<organism evidence="3">
    <name type="scientific">Kitasatospora sp. CMC57</name>
    <dbReference type="NCBI Taxonomy" id="3231513"/>
    <lineage>
        <taxon>Bacteria</taxon>
        <taxon>Bacillati</taxon>
        <taxon>Actinomycetota</taxon>
        <taxon>Actinomycetes</taxon>
        <taxon>Kitasatosporales</taxon>
        <taxon>Streptomycetaceae</taxon>
        <taxon>Kitasatospora</taxon>
    </lineage>
</organism>
<name>A0AB33JM22_9ACTN</name>
<evidence type="ECO:0000313" key="3">
    <source>
        <dbReference type="EMBL" id="BFP44329.1"/>
    </source>
</evidence>
<keyword evidence="1" id="KW-0732">Signal</keyword>
<proteinExistence type="predicted"/>
<accession>A0AB33JM22</accession>